<reference evidence="2" key="1">
    <citation type="submission" date="2023-07" db="EMBL/GenBank/DDBJ databases">
        <title>Study on multiphase classification of strain Alteromonas salexigens isolated from the Yellow Sea.</title>
        <authorList>
            <person name="Sun L."/>
        </authorList>
    </citation>
    <scope>NUCLEOTIDE SEQUENCE [LARGE SCALE GENOMIC DNA]</scope>
    <source>
        <strain evidence="2">ASW11-19</strain>
    </source>
</reference>
<dbReference type="RefSeq" id="WP_262996415.1">
    <property type="nucleotide sequence ID" value="NZ_JAOTJC010000016.1"/>
</dbReference>
<protein>
    <submittedName>
        <fullName evidence="1">Uncharacterized protein</fullName>
    </submittedName>
</protein>
<evidence type="ECO:0000313" key="1">
    <source>
        <dbReference type="EMBL" id="MCU7556099.1"/>
    </source>
</evidence>
<proteinExistence type="predicted"/>
<accession>A0ABT2VRZ8</accession>
<dbReference type="Proteomes" id="UP001209257">
    <property type="component" value="Unassembled WGS sequence"/>
</dbReference>
<gene>
    <name evidence="1" type="ORF">OCL06_16020</name>
</gene>
<sequence length="208" mass="23467">MNLDKPHSWVLPADENNATISVAGFGEVTIERGGNGLHVRVFDLIDDQPLGAVEVRYEAAYPAYERAVSTAIIGLQPQEVDSAFIMQQYEKQHTPAEAMCHWYQQRPLNITRLIPLAGTFVDYLTGDNDFTPPFIPLQEEHRKALMLTQADFFLAPGGRVVSYGYQDNRPVLMPARTSLHNRLVADNSRKLDKLDKAGQRSDNREEKE</sequence>
<comment type="caution">
    <text evidence="1">The sequence shown here is derived from an EMBL/GenBank/DDBJ whole genome shotgun (WGS) entry which is preliminary data.</text>
</comment>
<organism evidence="1 2">
    <name type="scientific">Alteromonas salexigens</name>
    <dbReference type="NCBI Taxonomy" id="2982530"/>
    <lineage>
        <taxon>Bacteria</taxon>
        <taxon>Pseudomonadati</taxon>
        <taxon>Pseudomonadota</taxon>
        <taxon>Gammaproteobacteria</taxon>
        <taxon>Alteromonadales</taxon>
        <taxon>Alteromonadaceae</taxon>
        <taxon>Alteromonas/Salinimonas group</taxon>
        <taxon>Alteromonas</taxon>
    </lineage>
</organism>
<keyword evidence="2" id="KW-1185">Reference proteome</keyword>
<name>A0ABT2VRZ8_9ALTE</name>
<dbReference type="EMBL" id="JAOTJC010000016">
    <property type="protein sequence ID" value="MCU7556099.1"/>
    <property type="molecule type" value="Genomic_DNA"/>
</dbReference>
<evidence type="ECO:0000313" key="2">
    <source>
        <dbReference type="Proteomes" id="UP001209257"/>
    </source>
</evidence>